<name>A0A0F3H6W8_STRPA</name>
<accession>A0A0F3H6W8</accession>
<dbReference type="GO" id="GO:0009306">
    <property type="term" value="P:protein secretion"/>
    <property type="evidence" value="ECO:0007669"/>
    <property type="project" value="InterPro"/>
</dbReference>
<dbReference type="EMBL" id="JAGZZN010000015">
    <property type="protein sequence ID" value="MBS6536607.1"/>
    <property type="molecule type" value="Genomic_DNA"/>
</dbReference>
<dbReference type="EMBL" id="CP133988">
    <property type="protein sequence ID" value="WNB83819.1"/>
    <property type="molecule type" value="Genomic_DNA"/>
</dbReference>
<dbReference type="EMBL" id="WMZA01000004">
    <property type="protein sequence ID" value="MTR63590.1"/>
    <property type="molecule type" value="Genomic_DNA"/>
</dbReference>
<keyword evidence="4" id="KW-0653">Protein transport</keyword>
<dbReference type="RefSeq" id="WP_003002261.1">
    <property type="nucleotide sequence ID" value="NZ_CABFMD010000036.1"/>
</dbReference>
<keyword evidence="6" id="KW-0811">Translocation</keyword>
<evidence type="ECO:0000313" key="12">
    <source>
        <dbReference type="EMBL" id="MTR63590.1"/>
    </source>
</evidence>
<keyword evidence="5 8" id="KW-1133">Transmembrane helix</keyword>
<sequence>MKFIKDIFVLLKDTTWPNRKERWKNFISVIEYTAFFVALIYLFDKVIARGLLHMINFF</sequence>
<dbReference type="Proteomes" id="UP000285725">
    <property type="component" value="Unassembled WGS sequence"/>
</dbReference>
<evidence type="ECO:0000313" key="14">
    <source>
        <dbReference type="EMBL" id="MTS54807.1"/>
    </source>
</evidence>
<dbReference type="EMBL" id="QSIO01000004">
    <property type="protein sequence ID" value="RHC93714.1"/>
    <property type="molecule type" value="Genomic_DNA"/>
</dbReference>
<comment type="subcellular location">
    <subcellularLocation>
        <location evidence="1">Membrane</location>
    </subcellularLocation>
</comment>
<organism evidence="15 19">
    <name type="scientific">Streptococcus parasanguinis</name>
    <dbReference type="NCBI Taxonomy" id="1318"/>
    <lineage>
        <taxon>Bacteria</taxon>
        <taxon>Bacillati</taxon>
        <taxon>Bacillota</taxon>
        <taxon>Bacilli</taxon>
        <taxon>Lactobacillales</taxon>
        <taxon>Streptococcaceae</taxon>
        <taxon>Streptococcus</taxon>
    </lineage>
</organism>
<dbReference type="AlphaFoldDB" id="A0A0F3H6W8"/>
<keyword evidence="3 8" id="KW-0812">Transmembrane</keyword>
<dbReference type="Proteomes" id="UP000709219">
    <property type="component" value="Unassembled WGS sequence"/>
</dbReference>
<dbReference type="EMBL" id="JAGZFP010000001">
    <property type="protein sequence ID" value="MBS5357621.1"/>
    <property type="molecule type" value="Genomic_DNA"/>
</dbReference>
<dbReference type="GO" id="GO:0016020">
    <property type="term" value="C:membrane"/>
    <property type="evidence" value="ECO:0007669"/>
    <property type="project" value="UniProtKB-SubCell"/>
</dbReference>
<proteinExistence type="predicted"/>
<dbReference type="Proteomes" id="UP000430295">
    <property type="component" value="Unassembled WGS sequence"/>
</dbReference>
<dbReference type="Proteomes" id="UP001248323">
    <property type="component" value="Chromosome"/>
</dbReference>
<dbReference type="InterPro" id="IPR005807">
    <property type="entry name" value="SecE_bac"/>
</dbReference>
<evidence type="ECO:0000256" key="3">
    <source>
        <dbReference type="ARBA" id="ARBA00022692"/>
    </source>
</evidence>
<dbReference type="GO" id="GO:0008320">
    <property type="term" value="F:protein transmembrane transporter activity"/>
    <property type="evidence" value="ECO:0007669"/>
    <property type="project" value="InterPro"/>
</dbReference>
<reference evidence="17" key="4">
    <citation type="submission" date="2023-09" db="EMBL/GenBank/DDBJ databases">
        <title>Streptococcus_parasanguinius_hifiasm_complete_genome_Zymo_Research_ D6332.</title>
        <authorList>
            <person name="Damerum A."/>
        </authorList>
    </citation>
    <scope>NUCLEOTIDE SEQUENCE</scope>
    <source>
        <strain evidence="17">B-1756</strain>
    </source>
</reference>
<evidence type="ECO:0000256" key="6">
    <source>
        <dbReference type="ARBA" id="ARBA00023010"/>
    </source>
</evidence>
<gene>
    <name evidence="9" type="primary">secE</name>
    <name evidence="15" type="ORF">DW820_09020</name>
    <name evidence="16" type="ORF">DWZ19_00645</name>
    <name evidence="13" type="ORF">GMC73_08405</name>
    <name evidence="11" type="ORF">GMC75_06915</name>
    <name evidence="12" type="ORF">GMC80_09740</name>
    <name evidence="14" type="ORF">GMC94_08060</name>
    <name evidence="10" type="ORF">KH363_03580</name>
    <name evidence="9" type="ORF">KHX87_00705</name>
    <name evidence="17" type="ORF">RDV49_02980</name>
</gene>
<dbReference type="Proteomes" id="UP000285773">
    <property type="component" value="Unassembled WGS sequence"/>
</dbReference>
<dbReference type="EMBL" id="WMYS01000003">
    <property type="protein sequence ID" value="MTR41409.1"/>
    <property type="molecule type" value="Genomic_DNA"/>
</dbReference>
<evidence type="ECO:0000313" key="11">
    <source>
        <dbReference type="EMBL" id="MTR41409.1"/>
    </source>
</evidence>
<evidence type="ECO:0000313" key="16">
    <source>
        <dbReference type="EMBL" id="RHN27008.1"/>
    </source>
</evidence>
<dbReference type="NCBIfam" id="TIGR00964">
    <property type="entry name" value="secE_bact"/>
    <property type="match status" value="1"/>
</dbReference>
<reference evidence="18 19" key="1">
    <citation type="submission" date="2018-08" db="EMBL/GenBank/DDBJ databases">
        <title>A genome reference for cultivated species of the human gut microbiota.</title>
        <authorList>
            <person name="Zou Y."/>
            <person name="Xue W."/>
            <person name="Luo G."/>
        </authorList>
    </citation>
    <scope>NUCLEOTIDE SEQUENCE [LARGE SCALE GENOMIC DNA]</scope>
    <source>
        <strain evidence="16 18">AF30-12BH</strain>
        <strain evidence="15 19">AM33-3BH</strain>
    </source>
</reference>
<evidence type="ECO:0000256" key="8">
    <source>
        <dbReference type="SAM" id="Phobius"/>
    </source>
</evidence>
<evidence type="ECO:0000256" key="5">
    <source>
        <dbReference type="ARBA" id="ARBA00022989"/>
    </source>
</evidence>
<evidence type="ECO:0000313" key="20">
    <source>
        <dbReference type="Proteomes" id="UP000430295"/>
    </source>
</evidence>
<dbReference type="GeneID" id="10835871"/>
<evidence type="ECO:0000313" key="10">
    <source>
        <dbReference type="EMBL" id="MBS6536607.1"/>
    </source>
</evidence>
<evidence type="ECO:0000313" key="17">
    <source>
        <dbReference type="EMBL" id="WNB83819.1"/>
    </source>
</evidence>
<keyword evidence="2" id="KW-0813">Transport</keyword>
<dbReference type="Proteomes" id="UP000441330">
    <property type="component" value="Unassembled WGS sequence"/>
</dbReference>
<evidence type="ECO:0000313" key="9">
    <source>
        <dbReference type="EMBL" id="MBS5357621.1"/>
    </source>
</evidence>
<dbReference type="EMBL" id="WMZJ01000005">
    <property type="protein sequence ID" value="MTS54807.1"/>
    <property type="molecule type" value="Genomic_DNA"/>
</dbReference>
<evidence type="ECO:0000256" key="4">
    <source>
        <dbReference type="ARBA" id="ARBA00022927"/>
    </source>
</evidence>
<dbReference type="GO" id="GO:0006605">
    <property type="term" value="P:protein targeting"/>
    <property type="evidence" value="ECO:0007669"/>
    <property type="project" value="InterPro"/>
</dbReference>
<reference evidence="9" key="3">
    <citation type="submission" date="2021-02" db="EMBL/GenBank/DDBJ databases">
        <title>Infant gut strain persistence is associated with maternal origin, phylogeny, and functional potential including surface adhesion and iron acquisition.</title>
        <authorList>
            <person name="Lou Y.C."/>
        </authorList>
    </citation>
    <scope>NUCLEOTIDE SEQUENCE</scope>
    <source>
        <strain evidence="10">L3_060_000G1_dasL3_060_000G1_metabat.metabat.86_ sub</strain>
        <strain evidence="9">L3_098_011G1_dasL3_098_011G1_concoct_7</strain>
    </source>
</reference>
<dbReference type="Gene3D" id="1.20.5.1030">
    <property type="entry name" value="Preprotein translocase secy subunit"/>
    <property type="match status" value="1"/>
</dbReference>
<evidence type="ECO:0000313" key="23">
    <source>
        <dbReference type="Proteomes" id="UP000462658"/>
    </source>
</evidence>
<evidence type="ECO:0000313" key="13">
    <source>
        <dbReference type="EMBL" id="MTR67245.1"/>
    </source>
</evidence>
<dbReference type="InterPro" id="IPR001901">
    <property type="entry name" value="Translocase_SecE/Sec61-g"/>
</dbReference>
<evidence type="ECO:0000313" key="21">
    <source>
        <dbReference type="Proteomes" id="UP000441330"/>
    </source>
</evidence>
<dbReference type="GO" id="GO:0006886">
    <property type="term" value="P:intracellular protein transport"/>
    <property type="evidence" value="ECO:0007669"/>
    <property type="project" value="InterPro"/>
</dbReference>
<dbReference type="Pfam" id="PF00584">
    <property type="entry name" value="SecE"/>
    <property type="match status" value="1"/>
</dbReference>
<dbReference type="InterPro" id="IPR038379">
    <property type="entry name" value="SecE_sf"/>
</dbReference>
<evidence type="ECO:0000313" key="22">
    <source>
        <dbReference type="Proteomes" id="UP000460220"/>
    </source>
</evidence>
<dbReference type="Proteomes" id="UP000460220">
    <property type="component" value="Unassembled WGS sequence"/>
</dbReference>
<evidence type="ECO:0000313" key="19">
    <source>
        <dbReference type="Proteomes" id="UP000285773"/>
    </source>
</evidence>
<evidence type="ECO:0000256" key="1">
    <source>
        <dbReference type="ARBA" id="ARBA00004370"/>
    </source>
</evidence>
<evidence type="ECO:0000256" key="2">
    <source>
        <dbReference type="ARBA" id="ARBA00022448"/>
    </source>
</evidence>
<dbReference type="Proteomes" id="UP000761167">
    <property type="component" value="Unassembled WGS sequence"/>
</dbReference>
<evidence type="ECO:0000313" key="18">
    <source>
        <dbReference type="Proteomes" id="UP000285725"/>
    </source>
</evidence>
<protein>
    <submittedName>
        <fullName evidence="15">Preprotein translocase subunit SecE</fullName>
    </submittedName>
</protein>
<evidence type="ECO:0000313" key="15">
    <source>
        <dbReference type="EMBL" id="RHC93714.1"/>
    </source>
</evidence>
<reference evidence="20 21" key="2">
    <citation type="journal article" date="2019" name="Nat. Med.">
        <title>A library of human gut bacterial isolates paired with longitudinal multiomics data enables mechanistic microbiome research.</title>
        <authorList>
            <person name="Poyet M."/>
            <person name="Groussin M."/>
            <person name="Gibbons S.M."/>
            <person name="Avila-Pacheco J."/>
            <person name="Jiang X."/>
            <person name="Kearney S.M."/>
            <person name="Perrotta A.R."/>
            <person name="Berdy B."/>
            <person name="Zhao S."/>
            <person name="Lieberman T.D."/>
            <person name="Swanson P.K."/>
            <person name="Smith M."/>
            <person name="Roesemann S."/>
            <person name="Alexander J.E."/>
            <person name="Rich S.A."/>
            <person name="Livny J."/>
            <person name="Vlamakis H."/>
            <person name="Clish C."/>
            <person name="Bullock K."/>
            <person name="Deik A."/>
            <person name="Scott J."/>
            <person name="Pierce K.A."/>
            <person name="Xavier R.J."/>
            <person name="Alm E.J."/>
        </authorList>
    </citation>
    <scope>NUCLEOTIDE SEQUENCE [LARGE SCALE GENOMIC DNA]</scope>
    <source>
        <strain evidence="14 21">BIOML-A1</strain>
        <strain evidence="12 23">BIOML-A10</strain>
        <strain evidence="13 22">BIOML-A12</strain>
        <strain evidence="11 20">BIOML-A18</strain>
    </source>
</reference>
<dbReference type="EMBL" id="QRQU01000001">
    <property type="protein sequence ID" value="RHN27008.1"/>
    <property type="molecule type" value="Genomic_DNA"/>
</dbReference>
<evidence type="ECO:0000256" key="7">
    <source>
        <dbReference type="ARBA" id="ARBA00023136"/>
    </source>
</evidence>
<dbReference type="EMBL" id="WMYY01000009">
    <property type="protein sequence ID" value="MTR67245.1"/>
    <property type="molecule type" value="Genomic_DNA"/>
</dbReference>
<keyword evidence="7 8" id="KW-0472">Membrane</keyword>
<dbReference type="Proteomes" id="UP000462658">
    <property type="component" value="Unassembled WGS sequence"/>
</dbReference>
<feature type="transmembrane region" description="Helical" evidence="8">
    <location>
        <begin position="26"/>
        <end position="43"/>
    </location>
</feature>